<dbReference type="Pfam" id="PF13385">
    <property type="entry name" value="Laminin_G_3"/>
    <property type="match status" value="1"/>
</dbReference>
<dbReference type="PANTHER" id="PTHR42535:SF2">
    <property type="entry name" value="CHROMOSOME UNDETERMINED SCAFFOLD_146, WHOLE GENOME SHOTGUN SEQUENCE"/>
    <property type="match status" value="1"/>
</dbReference>
<feature type="transmembrane region" description="Helical" evidence="1">
    <location>
        <begin position="67"/>
        <end position="92"/>
    </location>
</feature>
<dbReference type="EMBL" id="MN739631">
    <property type="protein sequence ID" value="QHT17075.1"/>
    <property type="molecule type" value="Genomic_DNA"/>
</dbReference>
<protein>
    <recommendedName>
        <fullName evidence="3">LamG-like jellyroll fold domain-containing protein</fullName>
    </recommendedName>
</protein>
<evidence type="ECO:0000313" key="2">
    <source>
        <dbReference type="EMBL" id="QHT17075.1"/>
    </source>
</evidence>
<keyword evidence="1" id="KW-0812">Transmembrane</keyword>
<keyword evidence="1" id="KW-0472">Membrane</keyword>
<keyword evidence="1" id="KW-1133">Transmembrane helix</keyword>
<dbReference type="AlphaFoldDB" id="A0A6C0DNC3"/>
<accession>A0A6C0DNC3</accession>
<evidence type="ECO:0008006" key="3">
    <source>
        <dbReference type="Google" id="ProtNLM"/>
    </source>
</evidence>
<sequence>MNNFQPIQAQQIQIPESVKTGFENVGNTFNNVKSSVTESINQFSNSATAGVGASSSFLSSNTIIAKIAFLILVLIVFMFLVNLGIILIGYFITPADDPYIIKGMIDGTNSKVISQDPKSKDTVPIKRSNNQSSGIEFTWCFWLYLNDLGNENGKYQHIFNKGDNNFDKTTSISTINNSPGVYLGPQNNSLRIIMDTVNATDTNNIIDIENIPIRKWVHVAIRIKNTILDVYINGVVSKRLVLINVPKQNFNDIYLCQNGGFSGKLSNLRYYSRALNVFEINGVVLYGPNLNISETSSLQSKDYNYLSRQWYSQML</sequence>
<proteinExistence type="predicted"/>
<dbReference type="Gene3D" id="2.60.120.200">
    <property type="match status" value="1"/>
</dbReference>
<organism evidence="2">
    <name type="scientific">viral metagenome</name>
    <dbReference type="NCBI Taxonomy" id="1070528"/>
    <lineage>
        <taxon>unclassified sequences</taxon>
        <taxon>metagenomes</taxon>
        <taxon>organismal metagenomes</taxon>
    </lineage>
</organism>
<dbReference type="SUPFAM" id="SSF49899">
    <property type="entry name" value="Concanavalin A-like lectins/glucanases"/>
    <property type="match status" value="1"/>
</dbReference>
<dbReference type="InterPro" id="IPR013320">
    <property type="entry name" value="ConA-like_dom_sf"/>
</dbReference>
<evidence type="ECO:0000256" key="1">
    <source>
        <dbReference type="SAM" id="Phobius"/>
    </source>
</evidence>
<dbReference type="PANTHER" id="PTHR42535">
    <property type="entry name" value="OOKINETE PROTEIN, PUTATIVE-RELATED"/>
    <property type="match status" value="1"/>
</dbReference>
<reference evidence="2" key="1">
    <citation type="journal article" date="2020" name="Nature">
        <title>Giant virus diversity and host interactions through global metagenomics.</title>
        <authorList>
            <person name="Schulz F."/>
            <person name="Roux S."/>
            <person name="Paez-Espino D."/>
            <person name="Jungbluth S."/>
            <person name="Walsh D.A."/>
            <person name="Denef V.J."/>
            <person name="McMahon K.D."/>
            <person name="Konstantinidis K.T."/>
            <person name="Eloe-Fadrosh E.A."/>
            <person name="Kyrpides N.C."/>
            <person name="Woyke T."/>
        </authorList>
    </citation>
    <scope>NUCLEOTIDE SEQUENCE</scope>
    <source>
        <strain evidence="2">GVMAG-M-3300023174-24</strain>
    </source>
</reference>
<name>A0A6C0DNC3_9ZZZZ</name>